<feature type="signal peptide" evidence="1">
    <location>
        <begin position="1"/>
        <end position="18"/>
    </location>
</feature>
<dbReference type="Proteomes" id="UP001558632">
    <property type="component" value="Unassembled WGS sequence"/>
</dbReference>
<sequence>MKQFIIIILLSSINCVSSECGQDIFSSLVVVYKPMVKVILWSLHYLALLKIRKKAIWLDMQLGIHLVMMPKPHWMPEHNKFLCQTAISV</sequence>
<comment type="caution">
    <text evidence="2">The sequence shown here is derived from an EMBL/GenBank/DDBJ whole genome shotgun (WGS) entry which is preliminary data.</text>
</comment>
<keyword evidence="1" id="KW-0732">Signal</keyword>
<keyword evidence="3" id="KW-1185">Reference proteome</keyword>
<protein>
    <submittedName>
        <fullName evidence="2">Nucleotide-binding protein</fullName>
    </submittedName>
</protein>
<evidence type="ECO:0000313" key="3">
    <source>
        <dbReference type="Proteomes" id="UP001558632"/>
    </source>
</evidence>
<proteinExistence type="predicted"/>
<evidence type="ECO:0000313" key="2">
    <source>
        <dbReference type="EMBL" id="KAL1234492.1"/>
    </source>
</evidence>
<accession>A0ABR3KD85</accession>
<dbReference type="EMBL" id="JBEUSY010000410">
    <property type="protein sequence ID" value="KAL1234492.1"/>
    <property type="molecule type" value="Genomic_DNA"/>
</dbReference>
<reference evidence="2 3" key="1">
    <citation type="submission" date="2024-07" db="EMBL/GenBank/DDBJ databases">
        <title>Enhanced genomic and transcriptomic resources for Trichinella pseudospiralis and T. spiralis underpin the discovery of pronounced molecular differences between stages and species.</title>
        <authorList>
            <person name="Pasi K.K."/>
            <person name="La Rosa G."/>
            <person name="Gomez-Morales M.A."/>
            <person name="Tosini F."/>
            <person name="Sumanam S."/>
            <person name="Young N.D."/>
            <person name="Chang B.C."/>
            <person name="Robin G.B."/>
        </authorList>
    </citation>
    <scope>NUCLEOTIDE SEQUENCE [LARGE SCALE GENOMIC DNA]</scope>
    <source>
        <strain evidence="2">ISS534</strain>
    </source>
</reference>
<organism evidence="2 3">
    <name type="scientific">Trichinella spiralis</name>
    <name type="common">Trichina worm</name>
    <dbReference type="NCBI Taxonomy" id="6334"/>
    <lineage>
        <taxon>Eukaryota</taxon>
        <taxon>Metazoa</taxon>
        <taxon>Ecdysozoa</taxon>
        <taxon>Nematoda</taxon>
        <taxon>Enoplea</taxon>
        <taxon>Dorylaimia</taxon>
        <taxon>Trichinellida</taxon>
        <taxon>Trichinellidae</taxon>
        <taxon>Trichinella</taxon>
    </lineage>
</organism>
<feature type="chain" id="PRO_5045870766" evidence="1">
    <location>
        <begin position="19"/>
        <end position="89"/>
    </location>
</feature>
<name>A0ABR3KD85_TRISP</name>
<evidence type="ECO:0000256" key="1">
    <source>
        <dbReference type="SAM" id="SignalP"/>
    </source>
</evidence>
<gene>
    <name evidence="2" type="ORF">TSPI_04875</name>
</gene>